<dbReference type="PANTHER" id="PTHR13234:SF69">
    <property type="entry name" value="GILT-LIKE PROTEIN 1"/>
    <property type="match status" value="1"/>
</dbReference>
<dbReference type="Gene3D" id="3.40.30.10">
    <property type="entry name" value="Glutaredoxin"/>
    <property type="match status" value="1"/>
</dbReference>
<dbReference type="Proteomes" id="UP001200034">
    <property type="component" value="Unassembled WGS sequence"/>
</dbReference>
<dbReference type="Pfam" id="PF03227">
    <property type="entry name" value="GILT"/>
    <property type="match status" value="1"/>
</dbReference>
<reference evidence="3" key="1">
    <citation type="journal article" date="2021" name="Mol. Ecol. Resour.">
        <title>Phylogenomic analyses of the genus Drosophila reveals genomic signals of climate adaptation.</title>
        <authorList>
            <person name="Li F."/>
            <person name="Rane R.V."/>
            <person name="Luria V."/>
            <person name="Xiong Z."/>
            <person name="Chen J."/>
            <person name="Li Z."/>
            <person name="Catullo R.A."/>
            <person name="Griffin P.C."/>
            <person name="Schiffer M."/>
            <person name="Pearce S."/>
            <person name="Lee S.F."/>
            <person name="McElroy K."/>
            <person name="Stocker A."/>
            <person name="Shirriffs J."/>
            <person name="Cockerell F."/>
            <person name="Coppin C."/>
            <person name="Sgro C.M."/>
            <person name="Karger A."/>
            <person name="Cain J.W."/>
            <person name="Weber J.A."/>
            <person name="Santpere G."/>
            <person name="Kirschner M.W."/>
            <person name="Hoffmann A.A."/>
            <person name="Oakeshott J.G."/>
            <person name="Zhang G."/>
        </authorList>
    </citation>
    <scope>NUCLEOTIDE SEQUENCE</scope>
    <source>
        <strain evidence="3">BGI-SZ-2011g</strain>
    </source>
</reference>
<keyword evidence="2" id="KW-0325">Glycoprotein</keyword>
<organism evidence="3 4">
    <name type="scientific">Drosophila rubida</name>
    <dbReference type="NCBI Taxonomy" id="30044"/>
    <lineage>
        <taxon>Eukaryota</taxon>
        <taxon>Metazoa</taxon>
        <taxon>Ecdysozoa</taxon>
        <taxon>Arthropoda</taxon>
        <taxon>Hexapoda</taxon>
        <taxon>Insecta</taxon>
        <taxon>Pterygota</taxon>
        <taxon>Neoptera</taxon>
        <taxon>Endopterygota</taxon>
        <taxon>Diptera</taxon>
        <taxon>Brachycera</taxon>
        <taxon>Muscomorpha</taxon>
        <taxon>Ephydroidea</taxon>
        <taxon>Drosophilidae</taxon>
        <taxon>Drosophila</taxon>
    </lineage>
</organism>
<comment type="caution">
    <text evidence="3">The sequence shown here is derived from an EMBL/GenBank/DDBJ whole genome shotgun (WGS) entry which is preliminary data.</text>
</comment>
<dbReference type="EMBL" id="JAJJHW010003409">
    <property type="protein sequence ID" value="KAH8358711.1"/>
    <property type="molecule type" value="Genomic_DNA"/>
</dbReference>
<protein>
    <recommendedName>
        <fullName evidence="5">GILT-like protein 1</fullName>
    </recommendedName>
</protein>
<evidence type="ECO:0008006" key="5">
    <source>
        <dbReference type="Google" id="ProtNLM"/>
    </source>
</evidence>
<proteinExistence type="inferred from homology"/>
<comment type="similarity">
    <text evidence="1">Belongs to the GILT family.</text>
</comment>
<dbReference type="PANTHER" id="PTHR13234">
    <property type="entry name" value="GAMMA-INTERFERON INDUCIBLE LYSOSOMAL THIOL REDUCTASE GILT"/>
    <property type="match status" value="1"/>
</dbReference>
<evidence type="ECO:0000256" key="1">
    <source>
        <dbReference type="ARBA" id="ARBA00005679"/>
    </source>
</evidence>
<dbReference type="InterPro" id="IPR004911">
    <property type="entry name" value="Interferon-induced_GILT"/>
</dbReference>
<dbReference type="GO" id="GO:0016671">
    <property type="term" value="F:oxidoreductase activity, acting on a sulfur group of donors, disulfide as acceptor"/>
    <property type="evidence" value="ECO:0007669"/>
    <property type="project" value="InterPro"/>
</dbReference>
<keyword evidence="4" id="KW-1185">Reference proteome</keyword>
<name>A0AAD4JTZ3_9MUSC</name>
<evidence type="ECO:0000256" key="2">
    <source>
        <dbReference type="ARBA" id="ARBA00023180"/>
    </source>
</evidence>
<gene>
    <name evidence="3" type="ORF">KR093_001878</name>
</gene>
<evidence type="ECO:0000313" key="4">
    <source>
        <dbReference type="Proteomes" id="UP001200034"/>
    </source>
</evidence>
<dbReference type="AlphaFoldDB" id="A0AAD4JTZ3"/>
<evidence type="ECO:0000313" key="3">
    <source>
        <dbReference type="EMBL" id="KAH8358711.1"/>
    </source>
</evidence>
<sequence>MQVPVAVYYESLCPDSAKFITEQLYPAMKSELRDVVEITFVPFGKSQYSTLGSDVTFTCHHGPNECYGNKVHACAIDKIQSDSYRLDSTRESLTLDFINCLMKAGKNFPDNVYPGQRCASESQVNWENIKVCANTTEGSALLRQAGDLTAKLKEPLTSVPTILFNEVSAARKLVAPPDSISRSRSHPAQQFDSKVNQNAQNNFVGTLCRYVGAPQPRICADHNAASGLARVSGLFATLLGLWLVRYLF</sequence>
<accession>A0AAD4JTZ3</accession>